<evidence type="ECO:0000313" key="4">
    <source>
        <dbReference type="Proteomes" id="UP000241514"/>
    </source>
</evidence>
<name>A0A2T4D6W7_9GAMM</name>
<proteinExistence type="predicted"/>
<dbReference type="EMBL" id="PYVG01000011">
    <property type="protein sequence ID" value="PTB89561.1"/>
    <property type="molecule type" value="Genomic_DNA"/>
</dbReference>
<evidence type="ECO:0000313" key="2">
    <source>
        <dbReference type="EMBL" id="PTB89561.1"/>
    </source>
</evidence>
<dbReference type="EMBL" id="PYVN01000021">
    <property type="protein sequence ID" value="PTB86349.1"/>
    <property type="molecule type" value="Genomic_DNA"/>
</dbReference>
<dbReference type="Proteomes" id="UP000241514">
    <property type="component" value="Unassembled WGS sequence"/>
</dbReference>
<comment type="caution">
    <text evidence="1">The sequence shown here is derived from an EMBL/GenBank/DDBJ whole genome shotgun (WGS) entry which is preliminary data.</text>
</comment>
<dbReference type="AlphaFoldDB" id="A0A2T4D6W7"/>
<protein>
    <submittedName>
        <fullName evidence="1">Uncharacterized protein</fullName>
    </submittedName>
</protein>
<sequence>MGAFPMRDLFIQYYNGDFRTAFTHAFGFDFNRAAAHFGVTKRTVLNWYDANRAPRYIVLHVIFVARGYLPDYFPFNEWHIVGTDIHTPYGVISAFEVEFTKRYFWLAWESTRQLKSHRNLNTNLTDTIERILNEFSRLDVQYKLAK</sequence>
<gene>
    <name evidence="2" type="ORF">C9928_03095</name>
    <name evidence="3" type="ORF">C9928_03105</name>
    <name evidence="1" type="ORF">C9940_02780</name>
</gene>
<evidence type="ECO:0000313" key="1">
    <source>
        <dbReference type="EMBL" id="PTB86349.1"/>
    </source>
</evidence>
<evidence type="ECO:0000313" key="3">
    <source>
        <dbReference type="EMBL" id="PTB89563.1"/>
    </source>
</evidence>
<accession>A0A2T4D6W7</accession>
<organism evidence="1">
    <name type="scientific">Pseudidiomarina aestuarii</name>
    <dbReference type="NCBI Taxonomy" id="624146"/>
    <lineage>
        <taxon>Bacteria</taxon>
        <taxon>Pseudomonadati</taxon>
        <taxon>Pseudomonadota</taxon>
        <taxon>Gammaproteobacteria</taxon>
        <taxon>Alteromonadales</taxon>
        <taxon>Idiomarinaceae</taxon>
        <taxon>Pseudidiomarina</taxon>
    </lineage>
</organism>
<dbReference type="EMBL" id="PYVG01000011">
    <property type="protein sequence ID" value="PTB89563.1"/>
    <property type="molecule type" value="Genomic_DNA"/>
</dbReference>
<reference evidence="1 4" key="1">
    <citation type="submission" date="2018-03" db="EMBL/GenBank/DDBJ databases">
        <title>Cross-interface Injection: A General Nanoliter Liquid Handling Method Applied to Single Cells Genome Amplification Automated Nanoliter Liquid Handling Applied to Single Cell Multiple Displacement Amplification.</title>
        <authorList>
            <person name="Yun J."/>
            <person name="Xu P."/>
            <person name="Xu J."/>
            <person name="Dai X."/>
            <person name="Wang Y."/>
            <person name="Zheng X."/>
            <person name="Cao C."/>
            <person name="Yi Q."/>
            <person name="Zhu Y."/>
            <person name="Wang L."/>
            <person name="Dong Z."/>
            <person name="Huang Y."/>
            <person name="Huang L."/>
            <person name="Du W."/>
        </authorList>
    </citation>
    <scope>NUCLEOTIDE SEQUENCE [LARGE SCALE GENOMIC DNA]</scope>
    <source>
        <strain evidence="2 4">A9-4</strain>
        <strain evidence="1">Z-D3-2</strain>
    </source>
</reference>